<reference evidence="4 5" key="1">
    <citation type="submission" date="2014-02" db="EMBL/GenBank/DDBJ databases">
        <authorList>
            <person name="Sears C."/>
            <person name="Carroll K."/>
            <person name="Sack B.R."/>
            <person name="Qadri F."/>
            <person name="Myers L.L."/>
            <person name="Chung G.-T."/>
            <person name="Escheverria P."/>
            <person name="Fraser C.M."/>
            <person name="Sadzewicz L."/>
            <person name="Shefchek K.A."/>
            <person name="Tallon L."/>
            <person name="Das S.P."/>
            <person name="Daugherty S."/>
            <person name="Mongodin E.F."/>
        </authorList>
    </citation>
    <scope>NUCLEOTIDE SEQUENCE [LARGE SCALE GENOMIC DNA]</scope>
    <source>
        <strain evidence="5">3998T(B)3</strain>
    </source>
</reference>
<evidence type="ECO:0000259" key="3">
    <source>
        <dbReference type="Pfam" id="PF07940"/>
    </source>
</evidence>
<feature type="domain" description="Heparinase II/III-like C-terminal" evidence="3">
    <location>
        <begin position="403"/>
        <end position="554"/>
    </location>
</feature>
<evidence type="ECO:0000313" key="4">
    <source>
        <dbReference type="EMBL" id="EXY92648.1"/>
    </source>
</evidence>
<dbReference type="InterPro" id="IPR008929">
    <property type="entry name" value="Chondroitin_lyas"/>
</dbReference>
<accession>A0A015W364</accession>
<proteinExistence type="predicted"/>
<feature type="signal peptide" evidence="2">
    <location>
        <begin position="1"/>
        <end position="19"/>
    </location>
</feature>
<dbReference type="Pfam" id="PF07940">
    <property type="entry name" value="Hepar_II_III_C"/>
    <property type="match status" value="1"/>
</dbReference>
<comment type="subcellular location">
    <subcellularLocation>
        <location evidence="1">Cell envelope</location>
    </subcellularLocation>
</comment>
<evidence type="ECO:0000256" key="1">
    <source>
        <dbReference type="ARBA" id="ARBA00004196"/>
    </source>
</evidence>
<organism evidence="4 5">
    <name type="scientific">Bacteroides fragilis str. 3998T(B)3</name>
    <dbReference type="NCBI Taxonomy" id="1339316"/>
    <lineage>
        <taxon>Bacteria</taxon>
        <taxon>Pseudomonadati</taxon>
        <taxon>Bacteroidota</taxon>
        <taxon>Bacteroidia</taxon>
        <taxon>Bacteroidales</taxon>
        <taxon>Bacteroidaceae</taxon>
        <taxon>Bacteroides</taxon>
    </lineage>
</organism>
<dbReference type="SUPFAM" id="SSF48230">
    <property type="entry name" value="Chondroitin AC/alginate lyase"/>
    <property type="match status" value="1"/>
</dbReference>
<dbReference type="EMBL" id="JGDB01000015">
    <property type="protein sequence ID" value="EXY92648.1"/>
    <property type="molecule type" value="Genomic_DNA"/>
</dbReference>
<sequence>MKKLLIFTLLLCCTVKALSYTERNYLQKQANVSSLQEVLILNQQWVTYPAYTDRTGWDTFLGSFKNECILRGEKQLNYQWQVVKATDYMEFERSGNRSVMETPFANNNNAIADLLLAELAEGKGRFIDQLINGVYHSCEMTSWALAAHLNAQQSHRSLPDFKENIIDLTAGDLGSLLAWTYYYMHKEFDKLNPAISERLRHTLQQRILDPYMNNDHFWWMAVNYRPGMLVNNWNPWCNSNALMCFMLLENDKEMLAKAIYRSMVSVDKFINYTHTDGACEEGPSYWGHAAGKMFDYLELLSAVTGGTVSIFDNPMIKNMGEYISRSYVGKGWVVNFADASAKGSGDAPLIFRYGKAVNSNEMKGFAAMINTNKLPSGRDIYRTLAAIKIANELKETQAAHLTPPFSWYPETEFCYITDNKGNFLAAKGGYNDESHNHNDAGTFSFWIDQTPFLIDAGVGTYTRQTFSKDRYTIWTMQSNYHNLPLINGVPQKYGATYKATQVQADKRKNTFTANIATAYPAEAEVESWIRSYSLQKGQLRISDSFRLKTAKQPNQINFMTWGQVCTEIPGKIQLEVKGKKAVIEYDKQLFDVETEIIPLTDPRLSNVWGKSICRITLTATNIHKTGNYSFTIKKQ</sequence>
<dbReference type="GO" id="GO:0016829">
    <property type="term" value="F:lyase activity"/>
    <property type="evidence" value="ECO:0007669"/>
    <property type="project" value="InterPro"/>
</dbReference>
<comment type="caution">
    <text evidence="4">The sequence shown here is derived from an EMBL/GenBank/DDBJ whole genome shotgun (WGS) entry which is preliminary data.</text>
</comment>
<dbReference type="Gene3D" id="1.50.10.100">
    <property type="entry name" value="Chondroitin AC/alginate lyase"/>
    <property type="match status" value="1"/>
</dbReference>
<name>A0A015W364_BACFG</name>
<dbReference type="Proteomes" id="UP000020773">
    <property type="component" value="Unassembled WGS sequence"/>
</dbReference>
<dbReference type="GO" id="GO:0030313">
    <property type="term" value="C:cell envelope"/>
    <property type="evidence" value="ECO:0007669"/>
    <property type="project" value="UniProtKB-SubCell"/>
</dbReference>
<feature type="chain" id="PRO_5001478278" evidence="2">
    <location>
        <begin position="20"/>
        <end position="635"/>
    </location>
</feature>
<evidence type="ECO:0000313" key="5">
    <source>
        <dbReference type="Proteomes" id="UP000020773"/>
    </source>
</evidence>
<dbReference type="PATRIC" id="fig|1339316.3.peg.652"/>
<dbReference type="InterPro" id="IPR012480">
    <property type="entry name" value="Hepar_II_III_C"/>
</dbReference>
<gene>
    <name evidence="4" type="ORF">M125_0665</name>
</gene>
<dbReference type="RefSeq" id="WP_005796649.1">
    <property type="nucleotide sequence ID" value="NZ_JGDB01000015.1"/>
</dbReference>
<dbReference type="AlphaFoldDB" id="A0A015W364"/>
<keyword evidence="2" id="KW-0732">Signal</keyword>
<dbReference type="Gene3D" id="2.70.98.70">
    <property type="match status" value="1"/>
</dbReference>
<evidence type="ECO:0000256" key="2">
    <source>
        <dbReference type="SAM" id="SignalP"/>
    </source>
</evidence>
<protein>
    <submittedName>
        <fullName evidence="4">Heparinase II/III-like family protein</fullName>
    </submittedName>
</protein>